<dbReference type="Pfam" id="PF14068">
    <property type="entry name" value="YuiB"/>
    <property type="match status" value="1"/>
</dbReference>
<protein>
    <submittedName>
        <fullName evidence="2">Uncharacterized protein</fullName>
    </submittedName>
</protein>
<gene>
    <name evidence="2" type="ORF">D3H35_19280</name>
</gene>
<keyword evidence="1" id="KW-0472">Membrane</keyword>
<keyword evidence="1" id="KW-0812">Transmembrane</keyword>
<dbReference type="RefSeq" id="WP_119151232.1">
    <property type="nucleotide sequence ID" value="NZ_JBHSOV010000035.1"/>
</dbReference>
<sequence length="91" mass="10171">MLQEIVGALLFFVFAFGIGFILNMLVKTTWFPLWAFVIVVLPLGAWHFWDPDTTAGSFIAVFLPPMLAIVGGAYVSGWAIRKLRLGGYKMF</sequence>
<proteinExistence type="predicted"/>
<evidence type="ECO:0000256" key="1">
    <source>
        <dbReference type="SAM" id="Phobius"/>
    </source>
</evidence>
<feature type="transmembrane region" description="Helical" evidence="1">
    <location>
        <begin position="6"/>
        <end position="26"/>
    </location>
</feature>
<dbReference type="InterPro" id="IPR025917">
    <property type="entry name" value="YuiB"/>
</dbReference>
<evidence type="ECO:0000313" key="2">
    <source>
        <dbReference type="EMBL" id="RIE03202.1"/>
    </source>
</evidence>
<organism evidence="2 3">
    <name type="scientific">Cohnella faecalis</name>
    <dbReference type="NCBI Taxonomy" id="2315694"/>
    <lineage>
        <taxon>Bacteria</taxon>
        <taxon>Bacillati</taxon>
        <taxon>Bacillota</taxon>
        <taxon>Bacilli</taxon>
        <taxon>Bacillales</taxon>
        <taxon>Paenibacillaceae</taxon>
        <taxon>Cohnella</taxon>
    </lineage>
</organism>
<dbReference type="Proteomes" id="UP000266340">
    <property type="component" value="Unassembled WGS sequence"/>
</dbReference>
<comment type="caution">
    <text evidence="2">The sequence shown here is derived from an EMBL/GenBank/DDBJ whole genome shotgun (WGS) entry which is preliminary data.</text>
</comment>
<dbReference type="OrthoDB" id="2382309at2"/>
<dbReference type="AlphaFoldDB" id="A0A398CLT3"/>
<reference evidence="2 3" key="1">
    <citation type="submission" date="2018-09" db="EMBL/GenBank/DDBJ databases">
        <title>Cohnella cavernae sp. nov., isolated from a karst cave.</title>
        <authorList>
            <person name="Zhu H."/>
        </authorList>
    </citation>
    <scope>NUCLEOTIDE SEQUENCE [LARGE SCALE GENOMIC DNA]</scope>
    <source>
        <strain evidence="2 3">K2E09-144</strain>
    </source>
</reference>
<feature type="transmembrane region" description="Helical" evidence="1">
    <location>
        <begin position="55"/>
        <end position="80"/>
    </location>
</feature>
<feature type="transmembrane region" description="Helical" evidence="1">
    <location>
        <begin position="33"/>
        <end position="49"/>
    </location>
</feature>
<accession>A0A398CLT3</accession>
<evidence type="ECO:0000313" key="3">
    <source>
        <dbReference type="Proteomes" id="UP000266340"/>
    </source>
</evidence>
<name>A0A398CLT3_9BACL</name>
<keyword evidence="1" id="KW-1133">Transmembrane helix</keyword>
<dbReference type="EMBL" id="QXJM01000039">
    <property type="protein sequence ID" value="RIE03202.1"/>
    <property type="molecule type" value="Genomic_DNA"/>
</dbReference>
<keyword evidence="3" id="KW-1185">Reference proteome</keyword>